<organism evidence="4 5">
    <name type="scientific">Hohaiivirga grylli</name>
    <dbReference type="NCBI Taxonomy" id="3133970"/>
    <lineage>
        <taxon>Bacteria</taxon>
        <taxon>Pseudomonadati</taxon>
        <taxon>Pseudomonadota</taxon>
        <taxon>Alphaproteobacteria</taxon>
        <taxon>Hyphomicrobiales</taxon>
        <taxon>Methylobacteriaceae</taxon>
        <taxon>Hohaiivirga</taxon>
    </lineage>
</organism>
<evidence type="ECO:0000256" key="2">
    <source>
        <dbReference type="SAM" id="Phobius"/>
    </source>
</evidence>
<dbReference type="CDD" id="cd00118">
    <property type="entry name" value="LysM"/>
    <property type="match status" value="1"/>
</dbReference>
<dbReference type="EMBL" id="JBBYXI010000002">
    <property type="protein sequence ID" value="MEN3930488.1"/>
    <property type="molecule type" value="Genomic_DNA"/>
</dbReference>
<feature type="region of interest" description="Disordered" evidence="1">
    <location>
        <begin position="33"/>
        <end position="132"/>
    </location>
</feature>
<dbReference type="RefSeq" id="WP_346336494.1">
    <property type="nucleotide sequence ID" value="NZ_JBBYXI010000002.1"/>
</dbReference>
<evidence type="ECO:0000313" key="4">
    <source>
        <dbReference type="EMBL" id="MEN3930488.1"/>
    </source>
</evidence>
<evidence type="ECO:0000313" key="5">
    <source>
        <dbReference type="Proteomes" id="UP001418637"/>
    </source>
</evidence>
<keyword evidence="2" id="KW-1133">Transmembrane helix</keyword>
<feature type="region of interest" description="Disordered" evidence="1">
    <location>
        <begin position="232"/>
        <end position="270"/>
    </location>
</feature>
<feature type="compositionally biased region" description="Low complexity" evidence="1">
    <location>
        <begin position="115"/>
        <end position="129"/>
    </location>
</feature>
<keyword evidence="2" id="KW-0812">Transmembrane</keyword>
<proteinExistence type="predicted"/>
<dbReference type="SMART" id="SM00257">
    <property type="entry name" value="LysM"/>
    <property type="match status" value="1"/>
</dbReference>
<accession>A0ABV0BIU8</accession>
<comment type="caution">
    <text evidence="4">The sequence shown here is derived from an EMBL/GenBank/DDBJ whole genome shotgun (WGS) entry which is preliminary data.</text>
</comment>
<dbReference type="PANTHER" id="PTHR34700:SF4">
    <property type="entry name" value="PHAGE-LIKE ELEMENT PBSX PROTEIN XKDP"/>
    <property type="match status" value="1"/>
</dbReference>
<feature type="transmembrane region" description="Helical" evidence="2">
    <location>
        <begin position="9"/>
        <end position="30"/>
    </location>
</feature>
<reference evidence="4 5" key="1">
    <citation type="submission" date="2024-04" db="EMBL/GenBank/DDBJ databases">
        <title>A novel species isolated from cricket.</title>
        <authorList>
            <person name="Wang H.-C."/>
        </authorList>
    </citation>
    <scope>NUCLEOTIDE SEQUENCE [LARGE SCALE GENOMIC DNA]</scope>
    <source>
        <strain evidence="4 5">WL0021</strain>
    </source>
</reference>
<dbReference type="InterPro" id="IPR036779">
    <property type="entry name" value="LysM_dom_sf"/>
</dbReference>
<feature type="compositionally biased region" description="Polar residues" evidence="1">
    <location>
        <begin position="34"/>
        <end position="50"/>
    </location>
</feature>
<dbReference type="PROSITE" id="PS51782">
    <property type="entry name" value="LYSM"/>
    <property type="match status" value="1"/>
</dbReference>
<feature type="compositionally biased region" description="Polar residues" evidence="1">
    <location>
        <begin position="82"/>
        <end position="114"/>
    </location>
</feature>
<dbReference type="PANTHER" id="PTHR34700">
    <property type="entry name" value="POTASSIUM BINDING PROTEIN KBP"/>
    <property type="match status" value="1"/>
</dbReference>
<keyword evidence="5" id="KW-1185">Reference proteome</keyword>
<protein>
    <submittedName>
        <fullName evidence="4">LysM peptidoglycan-binding domain-containing protein</fullName>
    </submittedName>
</protein>
<gene>
    <name evidence="4" type="ORF">WJT86_05340</name>
</gene>
<name>A0ABV0BIU8_9HYPH</name>
<dbReference type="InterPro" id="IPR018392">
    <property type="entry name" value="LysM"/>
</dbReference>
<dbReference type="InterPro" id="IPR052196">
    <property type="entry name" value="Bact_Kbp"/>
</dbReference>
<dbReference type="Proteomes" id="UP001418637">
    <property type="component" value="Unassembled WGS sequence"/>
</dbReference>
<dbReference type="Pfam" id="PF01476">
    <property type="entry name" value="LysM"/>
    <property type="match status" value="1"/>
</dbReference>
<keyword evidence="2" id="KW-0472">Membrane</keyword>
<sequence>MKQQQGNGIYALMGAAAVFVVAVMVGTLYWEPAGSQNGGSETSQNNSKPNSAGDDSPESSKPQGDKGEVSKAPQVKTKSHNTDGSTTSGQAAPSTGTGTKPESGNTLSSSDTGTSKMPSSSEMSSPVSKQNSGIIYPTFGHVRIEPNGDNVFSGRVAPGATVELMRDGEVYARAVADTSGLFAFSAPALPAGPSSIYLQSISPDGTRENSKESVTVMINRDKKRRPLVALVSPDKPTVVLSNPDSPDSRHVEQSDQQTQEGKSPVNARPSVQISTVETRNSGRLLVSGSAAPGASVKLYLNGTMVAPGGADSEGRVFFAIAKGMVPGDYVVRIDEVDPVSNAVKSKSEVKFNLPDINGRRVLAGDGKAGSAENSPAKVIVTAIETETVGYGDSLWKISERRYGNGYLYLEIYDANLRKIKDPDVIYPGQILVLPPLEAPQK</sequence>
<evidence type="ECO:0000256" key="1">
    <source>
        <dbReference type="SAM" id="MobiDB-lite"/>
    </source>
</evidence>
<evidence type="ECO:0000259" key="3">
    <source>
        <dbReference type="PROSITE" id="PS51782"/>
    </source>
</evidence>
<feature type="domain" description="LysM" evidence="3">
    <location>
        <begin position="384"/>
        <end position="433"/>
    </location>
</feature>
<dbReference type="Gene3D" id="3.10.350.10">
    <property type="entry name" value="LysM domain"/>
    <property type="match status" value="1"/>
</dbReference>